<comment type="similarity">
    <text evidence="1 7">Belongs to the endoribonuclease YbeY family.</text>
</comment>
<feature type="binding site" evidence="7">
    <location>
        <position position="112"/>
    </location>
    <ligand>
        <name>Zn(2+)</name>
        <dbReference type="ChEBI" id="CHEBI:29105"/>
        <note>catalytic</note>
    </ligand>
</feature>
<dbReference type="GO" id="GO:0004222">
    <property type="term" value="F:metalloendopeptidase activity"/>
    <property type="evidence" value="ECO:0007669"/>
    <property type="project" value="InterPro"/>
</dbReference>
<dbReference type="RefSeq" id="WP_338604413.1">
    <property type="nucleotide sequence ID" value="NZ_AP028679.1"/>
</dbReference>
<dbReference type="InterPro" id="IPR002036">
    <property type="entry name" value="YbeY"/>
</dbReference>
<gene>
    <name evidence="7 8" type="primary">ybeY</name>
    <name evidence="8" type="ORF">FAK_01690</name>
</gene>
<evidence type="ECO:0000313" key="9">
    <source>
        <dbReference type="Proteomes" id="UP001366166"/>
    </source>
</evidence>
<evidence type="ECO:0000256" key="3">
    <source>
        <dbReference type="ARBA" id="ARBA00022723"/>
    </source>
</evidence>
<dbReference type="HAMAP" id="MF_00009">
    <property type="entry name" value="Endoribonucl_YbeY"/>
    <property type="match status" value="1"/>
</dbReference>
<dbReference type="AlphaFoldDB" id="A0AAU9E7H3"/>
<evidence type="ECO:0000256" key="6">
    <source>
        <dbReference type="ARBA" id="ARBA00022833"/>
    </source>
</evidence>
<dbReference type="EMBL" id="AP028679">
    <property type="protein sequence ID" value="BEQ13103.1"/>
    <property type="molecule type" value="Genomic_DNA"/>
</dbReference>
<evidence type="ECO:0000256" key="1">
    <source>
        <dbReference type="ARBA" id="ARBA00010875"/>
    </source>
</evidence>
<dbReference type="NCBIfam" id="TIGR00043">
    <property type="entry name" value="rRNA maturation RNase YbeY"/>
    <property type="match status" value="1"/>
</dbReference>
<accession>A0AAU9E7H3</accession>
<evidence type="ECO:0000256" key="2">
    <source>
        <dbReference type="ARBA" id="ARBA00022722"/>
    </source>
</evidence>
<keyword evidence="4 7" id="KW-0255">Endonuclease</keyword>
<dbReference type="GO" id="GO:0005737">
    <property type="term" value="C:cytoplasm"/>
    <property type="evidence" value="ECO:0007669"/>
    <property type="project" value="UniProtKB-SubCell"/>
</dbReference>
<comment type="function">
    <text evidence="7">Single strand-specific metallo-endoribonuclease involved in late-stage 70S ribosome quality control and in maturation of the 3' terminus of the 16S rRNA.</text>
</comment>
<dbReference type="SUPFAM" id="SSF55486">
    <property type="entry name" value="Metalloproteases ('zincins'), catalytic domain"/>
    <property type="match status" value="1"/>
</dbReference>
<evidence type="ECO:0000256" key="7">
    <source>
        <dbReference type="HAMAP-Rule" id="MF_00009"/>
    </source>
</evidence>
<keyword evidence="6 7" id="KW-0862">Zinc</keyword>
<protein>
    <recommendedName>
        <fullName evidence="7">Endoribonuclease YbeY</fullName>
        <ecNumber evidence="7">3.1.-.-</ecNumber>
    </recommendedName>
</protein>
<keyword evidence="2 7" id="KW-0540">Nuclease</keyword>
<evidence type="ECO:0000256" key="4">
    <source>
        <dbReference type="ARBA" id="ARBA00022759"/>
    </source>
</evidence>
<reference evidence="9" key="1">
    <citation type="journal article" date="2023" name="Arch. Microbiol.">
        <title>Desulfoferula mesophilus gen. nov. sp. nov., a mesophilic sulfate-reducing bacterium isolated from a brackish lake sediment.</title>
        <authorList>
            <person name="Watanabe T."/>
            <person name="Yabe T."/>
            <person name="Tsuji J.M."/>
            <person name="Fukui M."/>
        </authorList>
    </citation>
    <scope>NUCLEOTIDE SEQUENCE [LARGE SCALE GENOMIC DNA]</scope>
    <source>
        <strain evidence="9">12FAK</strain>
    </source>
</reference>
<feature type="binding site" evidence="7">
    <location>
        <position position="122"/>
    </location>
    <ligand>
        <name>Zn(2+)</name>
        <dbReference type="ChEBI" id="CHEBI:29105"/>
        <note>catalytic</note>
    </ligand>
</feature>
<dbReference type="Proteomes" id="UP001366166">
    <property type="component" value="Chromosome"/>
</dbReference>
<dbReference type="PROSITE" id="PS01306">
    <property type="entry name" value="UPF0054"/>
    <property type="match status" value="1"/>
</dbReference>
<evidence type="ECO:0000256" key="5">
    <source>
        <dbReference type="ARBA" id="ARBA00022801"/>
    </source>
</evidence>
<keyword evidence="5 7" id="KW-0378">Hydrolase</keyword>
<name>A0AAU9E7H3_9BACT</name>
<keyword evidence="7" id="KW-0698">rRNA processing</keyword>
<dbReference type="GO" id="GO:0008270">
    <property type="term" value="F:zinc ion binding"/>
    <property type="evidence" value="ECO:0007669"/>
    <property type="project" value="UniProtKB-UniRule"/>
</dbReference>
<dbReference type="EC" id="3.1.-.-" evidence="7"/>
<dbReference type="PANTHER" id="PTHR46986">
    <property type="entry name" value="ENDORIBONUCLEASE YBEY, CHLOROPLASTIC"/>
    <property type="match status" value="1"/>
</dbReference>
<evidence type="ECO:0000313" key="8">
    <source>
        <dbReference type="EMBL" id="BEQ13103.1"/>
    </source>
</evidence>
<keyword evidence="9" id="KW-1185">Reference proteome</keyword>
<sequence length="144" mass="15525">MSVLLDNSWEGGELPAGLIERVQRVLALAGQPPEAELSLVICGDEEIAAINQEWLNRQGPTNVISFAQHEGEGPALNPEILGDVVVSADTARREAAQHGLEPDEHLMRLIIHGILHILGHEHEQGGEPARLMEAKTEELLAASA</sequence>
<dbReference type="PANTHER" id="PTHR46986:SF1">
    <property type="entry name" value="ENDORIBONUCLEASE YBEY, CHLOROPLASTIC"/>
    <property type="match status" value="1"/>
</dbReference>
<proteinExistence type="inferred from homology"/>
<dbReference type="GO" id="GO:0006364">
    <property type="term" value="P:rRNA processing"/>
    <property type="evidence" value="ECO:0007669"/>
    <property type="project" value="UniProtKB-UniRule"/>
</dbReference>
<keyword evidence="7" id="KW-0963">Cytoplasm</keyword>
<keyword evidence="7" id="KW-0690">Ribosome biogenesis</keyword>
<feature type="binding site" evidence="7">
    <location>
        <position position="116"/>
    </location>
    <ligand>
        <name>Zn(2+)</name>
        <dbReference type="ChEBI" id="CHEBI:29105"/>
        <note>catalytic</note>
    </ligand>
</feature>
<organism evidence="8 9">
    <name type="scientific">Desulfoferula mesophila</name>
    <dbReference type="NCBI Taxonomy" id="3058419"/>
    <lineage>
        <taxon>Bacteria</taxon>
        <taxon>Pseudomonadati</taxon>
        <taxon>Thermodesulfobacteriota</taxon>
        <taxon>Desulfarculia</taxon>
        <taxon>Desulfarculales</taxon>
        <taxon>Desulfarculaceae</taxon>
        <taxon>Desulfoferula</taxon>
    </lineage>
</organism>
<keyword evidence="3 7" id="KW-0479">Metal-binding</keyword>
<dbReference type="KEGG" id="dmp:FAK_01690"/>
<dbReference type="GO" id="GO:0004521">
    <property type="term" value="F:RNA endonuclease activity"/>
    <property type="evidence" value="ECO:0007669"/>
    <property type="project" value="UniProtKB-UniRule"/>
</dbReference>
<dbReference type="InterPro" id="IPR023091">
    <property type="entry name" value="MetalPrtase_cat_dom_sf_prd"/>
</dbReference>
<comment type="cofactor">
    <cofactor evidence="7">
        <name>Zn(2+)</name>
        <dbReference type="ChEBI" id="CHEBI:29105"/>
    </cofactor>
    <text evidence="7">Binds 1 zinc ion.</text>
</comment>
<dbReference type="Pfam" id="PF02130">
    <property type="entry name" value="YbeY"/>
    <property type="match status" value="1"/>
</dbReference>
<dbReference type="InterPro" id="IPR020549">
    <property type="entry name" value="YbeY_CS"/>
</dbReference>
<dbReference type="Gene3D" id="3.40.390.30">
    <property type="entry name" value="Metalloproteases ('zincins'), catalytic domain"/>
    <property type="match status" value="1"/>
</dbReference>
<comment type="subcellular location">
    <subcellularLocation>
        <location evidence="7">Cytoplasm</location>
    </subcellularLocation>
</comment>